<organism evidence="3 4">
    <name type="scientific">Streptomyces niveus</name>
    <name type="common">Streptomyces spheroides</name>
    <dbReference type="NCBI Taxonomy" id="193462"/>
    <lineage>
        <taxon>Bacteria</taxon>
        <taxon>Bacillati</taxon>
        <taxon>Actinomycetota</taxon>
        <taxon>Actinomycetes</taxon>
        <taxon>Kitasatosporales</taxon>
        <taxon>Streptomycetaceae</taxon>
        <taxon>Streptomyces</taxon>
    </lineage>
</organism>
<gene>
    <name evidence="3" type="ORF">OG442_17420</name>
</gene>
<protein>
    <recommendedName>
        <fullName evidence="5">EamA domain-containing protein</fullName>
    </recommendedName>
</protein>
<feature type="region of interest" description="Disordered" evidence="1">
    <location>
        <begin position="166"/>
        <end position="195"/>
    </location>
</feature>
<feature type="compositionally biased region" description="Polar residues" evidence="1">
    <location>
        <begin position="1"/>
        <end position="20"/>
    </location>
</feature>
<keyword evidence="4" id="KW-1185">Reference proteome</keyword>
<accession>A0ABZ2A6S8</accession>
<keyword evidence="2" id="KW-0472">Membrane</keyword>
<feature type="compositionally biased region" description="Basic residues" evidence="1">
    <location>
        <begin position="185"/>
        <end position="195"/>
    </location>
</feature>
<evidence type="ECO:0008006" key="5">
    <source>
        <dbReference type="Google" id="ProtNLM"/>
    </source>
</evidence>
<keyword evidence="2" id="KW-0812">Transmembrane</keyword>
<feature type="region of interest" description="Disordered" evidence="1">
    <location>
        <begin position="1"/>
        <end position="38"/>
    </location>
</feature>
<dbReference type="EMBL" id="CP109495">
    <property type="protein sequence ID" value="WUX53179.1"/>
    <property type="molecule type" value="Genomic_DNA"/>
</dbReference>
<dbReference type="RefSeq" id="WP_329076795.1">
    <property type="nucleotide sequence ID" value="NZ_CP109495.1"/>
</dbReference>
<reference evidence="3" key="1">
    <citation type="submission" date="2022-10" db="EMBL/GenBank/DDBJ databases">
        <title>The complete genomes of actinobacterial strains from the NBC collection.</title>
        <authorList>
            <person name="Joergensen T.S."/>
            <person name="Alvarez Arevalo M."/>
            <person name="Sterndorff E.B."/>
            <person name="Faurdal D."/>
            <person name="Vuksanovic O."/>
            <person name="Mourched A.-S."/>
            <person name="Charusanti P."/>
            <person name="Shaw S."/>
            <person name="Blin K."/>
            <person name="Weber T."/>
        </authorList>
    </citation>
    <scope>NUCLEOTIDE SEQUENCE</scope>
    <source>
        <strain evidence="3">NBC_01432</strain>
    </source>
</reference>
<sequence>MSQNKTQSKSRTKSEGQNESVGPYESGEAAEAADGGPRPEPLRFFGTTWLAHDGGYAARRAAVAVGSLAAAVGACLLLRFAYQGLTIADASPFIGILVIVMFSVCSAIAFRKTWEGFSKRPVDRAREEQLRSLKGIGFIGSLVAYFLRSLTEAPGERLRRTEYETAVARHERRRTTRTGNPAARKTSRPKRPKRK</sequence>
<name>A0ABZ2A6S8_STRNV</name>
<dbReference type="Proteomes" id="UP001432209">
    <property type="component" value="Chromosome"/>
</dbReference>
<evidence type="ECO:0000256" key="1">
    <source>
        <dbReference type="SAM" id="MobiDB-lite"/>
    </source>
</evidence>
<proteinExistence type="predicted"/>
<evidence type="ECO:0000256" key="2">
    <source>
        <dbReference type="SAM" id="Phobius"/>
    </source>
</evidence>
<feature type="transmembrane region" description="Helical" evidence="2">
    <location>
        <begin position="93"/>
        <end position="111"/>
    </location>
</feature>
<feature type="transmembrane region" description="Helical" evidence="2">
    <location>
        <begin position="61"/>
        <end position="81"/>
    </location>
</feature>
<evidence type="ECO:0000313" key="4">
    <source>
        <dbReference type="Proteomes" id="UP001432209"/>
    </source>
</evidence>
<evidence type="ECO:0000313" key="3">
    <source>
        <dbReference type="EMBL" id="WUX53179.1"/>
    </source>
</evidence>
<keyword evidence="2" id="KW-1133">Transmembrane helix</keyword>
<feature type="compositionally biased region" description="Low complexity" evidence="1">
    <location>
        <begin position="27"/>
        <end position="36"/>
    </location>
</feature>